<evidence type="ECO:0000259" key="7">
    <source>
        <dbReference type="PROSITE" id="PS51123"/>
    </source>
</evidence>
<evidence type="ECO:0000256" key="4">
    <source>
        <dbReference type="PROSITE-ProRule" id="PRU00473"/>
    </source>
</evidence>
<evidence type="ECO:0000313" key="8">
    <source>
        <dbReference type="EMBL" id="PKR49712.1"/>
    </source>
</evidence>
<reference evidence="8 9" key="1">
    <citation type="submission" date="2017-09" db="EMBL/GenBank/DDBJ databases">
        <title>Biodiversity and function of Thalassospira species in the particle-attached aromatic-hydrocarbon-degrading consortia from the surface seawater of the South China Sea.</title>
        <authorList>
            <person name="Dong C."/>
            <person name="Liu R."/>
            <person name="Shao Z."/>
        </authorList>
    </citation>
    <scope>NUCLEOTIDE SEQUENCE [LARGE SCALE GENOMIC DNA]</scope>
    <source>
        <strain evidence="8 9">CSC1P2</strain>
    </source>
</reference>
<dbReference type="InterPro" id="IPR050330">
    <property type="entry name" value="Bact_OuterMem_StrucFunc"/>
</dbReference>
<evidence type="ECO:0000256" key="1">
    <source>
        <dbReference type="ARBA" id="ARBA00004442"/>
    </source>
</evidence>
<dbReference type="Pfam" id="PF00691">
    <property type="entry name" value="OmpA"/>
    <property type="match status" value="1"/>
</dbReference>
<feature type="signal peptide" evidence="6">
    <location>
        <begin position="1"/>
        <end position="20"/>
    </location>
</feature>
<comment type="subcellular location">
    <subcellularLocation>
        <location evidence="1">Cell outer membrane</location>
    </subcellularLocation>
</comment>
<dbReference type="SUPFAM" id="SSF103088">
    <property type="entry name" value="OmpA-like"/>
    <property type="match status" value="1"/>
</dbReference>
<evidence type="ECO:0000256" key="5">
    <source>
        <dbReference type="SAM" id="MobiDB-lite"/>
    </source>
</evidence>
<dbReference type="EMBL" id="NWTK01000018">
    <property type="protein sequence ID" value="PKR49712.1"/>
    <property type="molecule type" value="Genomic_DNA"/>
</dbReference>
<dbReference type="InterPro" id="IPR006664">
    <property type="entry name" value="OMP_bac"/>
</dbReference>
<feature type="region of interest" description="Disordered" evidence="5">
    <location>
        <begin position="256"/>
        <end position="346"/>
    </location>
</feature>
<gene>
    <name evidence="8" type="ORF">COO20_22055</name>
</gene>
<dbReference type="PANTHER" id="PTHR30329">
    <property type="entry name" value="STATOR ELEMENT OF FLAGELLAR MOTOR COMPLEX"/>
    <property type="match status" value="1"/>
</dbReference>
<dbReference type="PRINTS" id="PR01021">
    <property type="entry name" value="OMPADOMAIN"/>
</dbReference>
<dbReference type="OrthoDB" id="9782229at2"/>
<evidence type="ECO:0000256" key="6">
    <source>
        <dbReference type="SAM" id="SignalP"/>
    </source>
</evidence>
<keyword evidence="6" id="KW-0732">Signal</keyword>
<dbReference type="AlphaFoldDB" id="A0A2N3KGL3"/>
<dbReference type="Gene3D" id="3.30.1330.60">
    <property type="entry name" value="OmpA-like domain"/>
    <property type="match status" value="1"/>
</dbReference>
<feature type="chain" id="PRO_5014910862" description="OmpA-like domain-containing protein" evidence="6">
    <location>
        <begin position="21"/>
        <end position="520"/>
    </location>
</feature>
<evidence type="ECO:0000256" key="2">
    <source>
        <dbReference type="ARBA" id="ARBA00023136"/>
    </source>
</evidence>
<evidence type="ECO:0000256" key="3">
    <source>
        <dbReference type="ARBA" id="ARBA00023237"/>
    </source>
</evidence>
<organism evidence="8 9">
    <name type="scientific">Thalassospira marina</name>
    <dbReference type="NCBI Taxonomy" id="2048283"/>
    <lineage>
        <taxon>Bacteria</taxon>
        <taxon>Pseudomonadati</taxon>
        <taxon>Pseudomonadota</taxon>
        <taxon>Alphaproteobacteria</taxon>
        <taxon>Rhodospirillales</taxon>
        <taxon>Thalassospiraceae</taxon>
        <taxon>Thalassospira</taxon>
    </lineage>
</organism>
<feature type="domain" description="OmpA-like" evidence="7">
    <location>
        <begin position="133"/>
        <end position="249"/>
    </location>
</feature>
<keyword evidence="2 4" id="KW-0472">Membrane</keyword>
<evidence type="ECO:0000313" key="9">
    <source>
        <dbReference type="Proteomes" id="UP000233597"/>
    </source>
</evidence>
<dbReference type="InterPro" id="IPR006665">
    <property type="entry name" value="OmpA-like"/>
</dbReference>
<dbReference type="RefSeq" id="WP_101270476.1">
    <property type="nucleotide sequence ID" value="NZ_NWTK01000018.1"/>
</dbReference>
<dbReference type="InterPro" id="IPR036737">
    <property type="entry name" value="OmpA-like_sf"/>
</dbReference>
<accession>A0A2N3KGL3</accession>
<sequence length="520" mass="55329">MRKNTVRNTIAVLCTTSLLAGCASQQTPSFLDIQPDQNGACQFNEAGYVIGGALLGAGLGALLGGKNRGLAAVAGGAAGALAGKGLQSYLLNRCEQLAAVQKELRETKMAIARVNVPTGSTWADPDAKNSKTEEGLLVTVDNQAMFGSGQDSLSPTAESDMRKIAATFRGTKGNILIVGHTDSTGGRDMNLALSQRRARTVGALFEQEGVDKTRIFYKGAGEDQPIASNDSVEGRATNRRVQIIELESREAIMAFASHTETDPTLPERVKENRATGDTEGTVPAPKAPAKAANKPATKSPDQGTASNTDKTAPYTVAHSGHGIDFGGKPANDMPNTLSGRTGQPDEEEKGVLASLWPLGEAKASETTLPTDVACIEDSYRPVGAVMALSNDRPVHDTTDYMPALYSTSWHDTVNSHLVGLTKVAVLQNGGSADGDPGVFVFENYKKGDQKPAIQTNGHARSYVGTDGVMYRVFLDEDAWPLRCMDVLYSRKDPFGNAEGRIYYDKDGQVFARDIDLKKAK</sequence>
<dbReference type="PROSITE" id="PS51257">
    <property type="entry name" value="PROKAR_LIPOPROTEIN"/>
    <property type="match status" value="1"/>
</dbReference>
<name>A0A2N3KGL3_9PROT</name>
<dbReference type="Proteomes" id="UP000233597">
    <property type="component" value="Unassembled WGS sequence"/>
</dbReference>
<dbReference type="GO" id="GO:0009279">
    <property type="term" value="C:cell outer membrane"/>
    <property type="evidence" value="ECO:0007669"/>
    <property type="project" value="UniProtKB-SubCell"/>
</dbReference>
<dbReference type="PROSITE" id="PS51123">
    <property type="entry name" value="OMPA_2"/>
    <property type="match status" value="1"/>
</dbReference>
<comment type="caution">
    <text evidence="8">The sequence shown here is derived from an EMBL/GenBank/DDBJ whole genome shotgun (WGS) entry which is preliminary data.</text>
</comment>
<dbReference type="CDD" id="cd07185">
    <property type="entry name" value="OmpA_C-like"/>
    <property type="match status" value="1"/>
</dbReference>
<proteinExistence type="predicted"/>
<dbReference type="PANTHER" id="PTHR30329:SF21">
    <property type="entry name" value="LIPOPROTEIN YIAD-RELATED"/>
    <property type="match status" value="1"/>
</dbReference>
<protein>
    <recommendedName>
        <fullName evidence="7">OmpA-like domain-containing protein</fullName>
    </recommendedName>
</protein>
<feature type="compositionally biased region" description="Polar residues" evidence="5">
    <location>
        <begin position="299"/>
        <end position="310"/>
    </location>
</feature>
<feature type="compositionally biased region" description="Low complexity" evidence="5">
    <location>
        <begin position="283"/>
        <end position="298"/>
    </location>
</feature>
<keyword evidence="3" id="KW-0998">Cell outer membrane</keyword>
<feature type="compositionally biased region" description="Basic and acidic residues" evidence="5">
    <location>
        <begin position="259"/>
        <end position="276"/>
    </location>
</feature>